<evidence type="ECO:0000313" key="3">
    <source>
        <dbReference type="EMBL" id="TGZ76513.1"/>
    </source>
</evidence>
<sequence length="121" mass="13510">MHPSTLSLSRLPFLITTLLLFLPLLLLAPPTSGLPLPSFSSTFSPASLPLPLPLHHILFTGTGNSRSHDTTKTRDVTKNDEDYEEAQRIEALHDGRRGWGYSKSREGGRVRLEFRMGEGWV</sequence>
<accession>A0A4S2MIA4</accession>
<evidence type="ECO:0000313" key="4">
    <source>
        <dbReference type="Proteomes" id="UP000298138"/>
    </source>
</evidence>
<dbReference type="AlphaFoldDB" id="A0A4S2MIA4"/>
<dbReference type="InParanoid" id="A0A4S2MIA4"/>
<evidence type="ECO:0000256" key="1">
    <source>
        <dbReference type="SAM" id="MobiDB-lite"/>
    </source>
</evidence>
<feature type="compositionally biased region" description="Basic and acidic residues" evidence="1">
    <location>
        <begin position="66"/>
        <end position="84"/>
    </location>
</feature>
<keyword evidence="2" id="KW-0732">Signal</keyword>
<dbReference type="EMBL" id="ML220175">
    <property type="protein sequence ID" value="TGZ76513.1"/>
    <property type="molecule type" value="Genomic_DNA"/>
</dbReference>
<reference evidence="3 4" key="1">
    <citation type="submission" date="2019-04" db="EMBL/GenBank/DDBJ databases">
        <title>Comparative genomics and transcriptomics to analyze fruiting body development in filamentous ascomycetes.</title>
        <authorList>
            <consortium name="DOE Joint Genome Institute"/>
            <person name="Lutkenhaus R."/>
            <person name="Traeger S."/>
            <person name="Breuer J."/>
            <person name="Kuo A."/>
            <person name="Lipzen A."/>
            <person name="Pangilinan J."/>
            <person name="Dilworth D."/>
            <person name="Sandor L."/>
            <person name="Poggeler S."/>
            <person name="Barry K."/>
            <person name="Grigoriev I.V."/>
            <person name="Nowrousian M."/>
        </authorList>
    </citation>
    <scope>NUCLEOTIDE SEQUENCE [LARGE SCALE GENOMIC DNA]</scope>
    <source>
        <strain evidence="3 4">CBS 389.68</strain>
    </source>
</reference>
<name>A0A4S2MIA4_9PEZI</name>
<feature type="signal peptide" evidence="2">
    <location>
        <begin position="1"/>
        <end position="33"/>
    </location>
</feature>
<keyword evidence="4" id="KW-1185">Reference proteome</keyword>
<dbReference type="Proteomes" id="UP000298138">
    <property type="component" value="Unassembled WGS sequence"/>
</dbReference>
<proteinExistence type="predicted"/>
<evidence type="ECO:0000256" key="2">
    <source>
        <dbReference type="SAM" id="SignalP"/>
    </source>
</evidence>
<protein>
    <submittedName>
        <fullName evidence="3">Uncharacterized protein</fullName>
    </submittedName>
</protein>
<feature type="region of interest" description="Disordered" evidence="1">
    <location>
        <begin position="62"/>
        <end position="84"/>
    </location>
</feature>
<gene>
    <name evidence="3" type="ORF">EX30DRAFT_245358</name>
</gene>
<feature type="chain" id="PRO_5020933124" evidence="2">
    <location>
        <begin position="34"/>
        <end position="121"/>
    </location>
</feature>
<organism evidence="3 4">
    <name type="scientific">Ascodesmis nigricans</name>
    <dbReference type="NCBI Taxonomy" id="341454"/>
    <lineage>
        <taxon>Eukaryota</taxon>
        <taxon>Fungi</taxon>
        <taxon>Dikarya</taxon>
        <taxon>Ascomycota</taxon>
        <taxon>Pezizomycotina</taxon>
        <taxon>Pezizomycetes</taxon>
        <taxon>Pezizales</taxon>
        <taxon>Ascodesmidaceae</taxon>
        <taxon>Ascodesmis</taxon>
    </lineage>
</organism>